<dbReference type="Proteomes" id="UP001207468">
    <property type="component" value="Unassembled WGS sequence"/>
</dbReference>
<comment type="caution">
    <text evidence="1">The sequence shown here is derived from an EMBL/GenBank/DDBJ whole genome shotgun (WGS) entry which is preliminary data.</text>
</comment>
<keyword evidence="2" id="KW-1185">Reference proteome</keyword>
<name>A0ACC0UAA8_9AGAM</name>
<dbReference type="EMBL" id="JAGFNK010000096">
    <property type="protein sequence ID" value="KAI9508275.1"/>
    <property type="molecule type" value="Genomic_DNA"/>
</dbReference>
<proteinExistence type="predicted"/>
<sequence length="533" mass="59790">MPSSAAPQPDRLSFASVSPILGPRLGLITITLVVILAVKYAWSPWRRVPPGPKGLPVLGNILQLKDKQWMFGRDCKRDFEHMMYLNALGQPILILNSLKCAFDLLDRRANIYSNRARVTVPNDILCGGLFTAFMPYGDRWRRTRRAAHEILTKVAVRDYHPVFCKEAILLASAILQNPEALAKHIQRSSASATMSILYDYPTLENEDDKTLTEIHAFIDRLSAASAPGAYLVQSLPWMVKIPEKFAKWKREGMEHYRQHTSMFNGLLNTVNHHIANGSERPSVAASLIKNPDQNGLSNHEIAWLLGTLYSAGAETTATTLVWWALAMIAYPEFQKRAQDELDTVVGRSRTPSFADAPSLPYIQALIKESLRWRPALPMGIPHTPTEDDWYEGMFIPKGTVCVTNLWQCHHDPAAYGNDAAKFNPERFLDEHGRLLPGPVETRDDGHGTYGFGRRACVGKHAANDSLFITMATVLWAARLERARDENGNELPVDTETLIDTGMIFRPLPFKCRITPRFPDVPSLLAEELELSKS</sequence>
<evidence type="ECO:0000313" key="1">
    <source>
        <dbReference type="EMBL" id="KAI9508275.1"/>
    </source>
</evidence>
<organism evidence="1 2">
    <name type="scientific">Russula earlei</name>
    <dbReference type="NCBI Taxonomy" id="71964"/>
    <lineage>
        <taxon>Eukaryota</taxon>
        <taxon>Fungi</taxon>
        <taxon>Dikarya</taxon>
        <taxon>Basidiomycota</taxon>
        <taxon>Agaricomycotina</taxon>
        <taxon>Agaricomycetes</taxon>
        <taxon>Russulales</taxon>
        <taxon>Russulaceae</taxon>
        <taxon>Russula</taxon>
    </lineage>
</organism>
<reference evidence="1" key="1">
    <citation type="submission" date="2021-03" db="EMBL/GenBank/DDBJ databases">
        <title>Evolutionary priming and transition to the ectomycorrhizal habit in an iconic lineage of mushroom-forming fungi: is preadaptation a requirement?</title>
        <authorList>
            <consortium name="DOE Joint Genome Institute"/>
            <person name="Looney B.P."/>
            <person name="Miyauchi S."/>
            <person name="Morin E."/>
            <person name="Drula E."/>
            <person name="Courty P.E."/>
            <person name="Chicoki N."/>
            <person name="Fauchery L."/>
            <person name="Kohler A."/>
            <person name="Kuo A."/>
            <person name="LaButti K."/>
            <person name="Pangilinan J."/>
            <person name="Lipzen A."/>
            <person name="Riley R."/>
            <person name="Andreopoulos W."/>
            <person name="He G."/>
            <person name="Johnson J."/>
            <person name="Barry K.W."/>
            <person name="Grigoriev I.V."/>
            <person name="Nagy L."/>
            <person name="Hibbett D."/>
            <person name="Henrissat B."/>
            <person name="Matheny P.B."/>
            <person name="Labbe J."/>
            <person name="Martin A.F."/>
        </authorList>
    </citation>
    <scope>NUCLEOTIDE SEQUENCE</scope>
    <source>
        <strain evidence="1">BPL698</strain>
    </source>
</reference>
<protein>
    <submittedName>
        <fullName evidence="1">Cytochrome P450</fullName>
    </submittedName>
</protein>
<accession>A0ACC0UAA8</accession>
<evidence type="ECO:0000313" key="2">
    <source>
        <dbReference type="Proteomes" id="UP001207468"/>
    </source>
</evidence>
<gene>
    <name evidence="1" type="ORF">F5148DRAFT_980061</name>
</gene>